<protein>
    <recommendedName>
        <fullName evidence="4">ABC-2 family transporter protein</fullName>
    </recommendedName>
</protein>
<dbReference type="AlphaFoldDB" id="C0CP51"/>
<organism evidence="2 3">
    <name type="scientific">Blautia hydrogenotrophica (strain DSM 10507 / JCM 14656 / S5a33)</name>
    <name type="common">Ruminococcus hydrogenotrophicus</name>
    <dbReference type="NCBI Taxonomy" id="476272"/>
    <lineage>
        <taxon>Bacteria</taxon>
        <taxon>Bacillati</taxon>
        <taxon>Bacillota</taxon>
        <taxon>Clostridia</taxon>
        <taxon>Lachnospirales</taxon>
        <taxon>Lachnospiraceae</taxon>
        <taxon>Blautia</taxon>
    </lineage>
</organism>
<proteinExistence type="predicted"/>
<keyword evidence="1" id="KW-1133">Transmembrane helix</keyword>
<dbReference type="Proteomes" id="UP000003100">
    <property type="component" value="Unassembled WGS sequence"/>
</dbReference>
<feature type="transmembrane region" description="Helical" evidence="1">
    <location>
        <begin position="50"/>
        <end position="70"/>
    </location>
</feature>
<feature type="transmembrane region" description="Helical" evidence="1">
    <location>
        <begin position="132"/>
        <end position="150"/>
    </location>
</feature>
<feature type="transmembrane region" description="Helical" evidence="1">
    <location>
        <begin position="100"/>
        <end position="120"/>
    </location>
</feature>
<evidence type="ECO:0000256" key="1">
    <source>
        <dbReference type="SAM" id="Phobius"/>
    </source>
</evidence>
<feature type="transmembrane region" description="Helical" evidence="1">
    <location>
        <begin position="219"/>
        <end position="237"/>
    </location>
</feature>
<evidence type="ECO:0000313" key="2">
    <source>
        <dbReference type="EMBL" id="EEG48435.1"/>
    </source>
</evidence>
<reference evidence="2 3" key="1">
    <citation type="submission" date="2009-01" db="EMBL/GenBank/DDBJ databases">
        <authorList>
            <person name="Fulton L."/>
            <person name="Clifton S."/>
            <person name="Fulton B."/>
            <person name="Xu J."/>
            <person name="Minx P."/>
            <person name="Pepin K.H."/>
            <person name="Johnson M."/>
            <person name="Bhonagiri V."/>
            <person name="Nash W.E."/>
            <person name="Mardis E.R."/>
            <person name="Wilson R.K."/>
        </authorList>
    </citation>
    <scope>NUCLEOTIDE SEQUENCE [LARGE SCALE GENOMIC DNA]</scope>
    <source>
        <strain evidence="3">DSM 10507 / JCM 14656 / S5a33</strain>
    </source>
</reference>
<sequence>MKNLKAEFQKFHRRHMWLLFFLSFALICAWMLWCVKDLDLTKLNSTTAMLEINLLLINTIVTPLVLATAASRMCDMEQVGSTYTWIFTMQSPGSFFKSKLLAGLLYLLVFDLLQTVLLVVLDQRFQSGWQKYYFQFFVTVIFTHVFLFLFQLLMSLHYENQLFPLFVSIGGTFAGVFSWFLPQIPLRYVIPWGYFVALCNSGYNYDETTRYTEYFWDSYPLIWLFVCVICICLLYYFGKKRFCQKIAAM</sequence>
<dbReference type="eggNOG" id="COG4200">
    <property type="taxonomic scope" value="Bacteria"/>
</dbReference>
<evidence type="ECO:0000313" key="3">
    <source>
        <dbReference type="Proteomes" id="UP000003100"/>
    </source>
</evidence>
<dbReference type="GeneID" id="86822761"/>
<accession>C0CP51</accession>
<gene>
    <name evidence="2" type="ORF">RUMHYD_02652</name>
</gene>
<evidence type="ECO:0008006" key="4">
    <source>
        <dbReference type="Google" id="ProtNLM"/>
    </source>
</evidence>
<dbReference type="RefSeq" id="WP_005950191.1">
    <property type="nucleotide sequence ID" value="NZ_CP136423.1"/>
</dbReference>
<dbReference type="PATRIC" id="fig|476272.21.peg.782"/>
<keyword evidence="3" id="KW-1185">Reference proteome</keyword>
<keyword evidence="1" id="KW-0812">Transmembrane</keyword>
<name>C0CP51_BLAHS</name>
<dbReference type="EMBL" id="ACBZ01000145">
    <property type="protein sequence ID" value="EEG48435.1"/>
    <property type="molecule type" value="Genomic_DNA"/>
</dbReference>
<reference evidence="2 3" key="2">
    <citation type="submission" date="2009-02" db="EMBL/GenBank/DDBJ databases">
        <title>Draft genome sequence of Blautia hydrogenotrophica DSM 10507 (Ruminococcus hydrogenotrophicus DSM 10507).</title>
        <authorList>
            <person name="Sudarsanam P."/>
            <person name="Ley R."/>
            <person name="Guruge J."/>
            <person name="Turnbaugh P.J."/>
            <person name="Mahowald M."/>
            <person name="Liep D."/>
            <person name="Gordon J."/>
        </authorList>
    </citation>
    <scope>NUCLEOTIDE SEQUENCE [LARGE SCALE GENOMIC DNA]</scope>
    <source>
        <strain evidence="3">DSM 10507 / JCM 14656 / S5a33</strain>
    </source>
</reference>
<dbReference type="Pfam" id="PF12730">
    <property type="entry name" value="ABC2_membrane_4"/>
    <property type="match status" value="1"/>
</dbReference>
<feature type="transmembrane region" description="Helical" evidence="1">
    <location>
        <begin position="162"/>
        <end position="181"/>
    </location>
</feature>
<dbReference type="HOGENOM" id="CLU_086622_0_0_9"/>
<comment type="caution">
    <text evidence="2">The sequence shown here is derived from an EMBL/GenBank/DDBJ whole genome shotgun (WGS) entry which is preliminary data.</text>
</comment>
<keyword evidence="1" id="KW-0472">Membrane</keyword>